<name>A0A0Q0QU01_RHOCA</name>
<proteinExistence type="predicted"/>
<dbReference type="OrthoDB" id="7864986at2"/>
<evidence type="ECO:0000313" key="2">
    <source>
        <dbReference type="Proteomes" id="UP000183812"/>
    </source>
</evidence>
<organism evidence="1 2">
    <name type="scientific">Rhodobacter capsulatus</name>
    <name type="common">Rhodopseudomonas capsulata</name>
    <dbReference type="NCBI Taxonomy" id="1061"/>
    <lineage>
        <taxon>Bacteria</taxon>
        <taxon>Pseudomonadati</taxon>
        <taxon>Pseudomonadota</taxon>
        <taxon>Alphaproteobacteria</taxon>
        <taxon>Rhodobacterales</taxon>
        <taxon>Rhodobacter group</taxon>
        <taxon>Rhodobacter</taxon>
    </lineage>
</organism>
<reference evidence="1 2" key="1">
    <citation type="submission" date="2016-10" db="EMBL/GenBank/DDBJ databases">
        <authorList>
            <person name="de Groot N.N."/>
        </authorList>
    </citation>
    <scope>NUCLEOTIDE SEQUENCE [LARGE SCALE GENOMIC DNA]</scope>
    <source>
        <strain evidence="2">DSM 938 / 37b4</strain>
    </source>
</reference>
<evidence type="ECO:0008006" key="3">
    <source>
        <dbReference type="Google" id="ProtNLM"/>
    </source>
</evidence>
<evidence type="ECO:0000313" key="1">
    <source>
        <dbReference type="EMBL" id="SDE43817.1"/>
    </source>
</evidence>
<dbReference type="AlphaFoldDB" id="A0A0Q0QU01"/>
<accession>A0A0Q0QU01</accession>
<dbReference type="Proteomes" id="UP000183812">
    <property type="component" value="Unassembled WGS sequence"/>
</dbReference>
<dbReference type="EMBL" id="FNAY01000001">
    <property type="protein sequence ID" value="SDE43817.1"/>
    <property type="molecule type" value="Genomic_DNA"/>
</dbReference>
<gene>
    <name evidence="1" type="ORF">SAMN04244550_00406</name>
</gene>
<sequence length="168" mass="18338">MSRPLPVRLLTVAALIGMALSTAAQAMDDRKVSAIDVQIDLAALSNAAAARHYATIEADLENALTSRLVDRTDKDGLKITVDLSEFELSNSWKEAMNLADTRLVGTVSFTDAKDNSNFDNWQQTVDVNATAKFLPEGTELAKLKPDSDVYYRAMIASFADAVVQRLDQ</sequence>
<protein>
    <recommendedName>
        <fullName evidence="3">DUF3016 domain-containing protein</fullName>
    </recommendedName>
</protein>
<dbReference type="RefSeq" id="WP_055212755.1">
    <property type="nucleotide sequence ID" value="NZ_CP061202.1"/>
</dbReference>